<gene>
    <name evidence="7" type="ORF">PCAR00345_LOCUS11008</name>
</gene>
<dbReference type="GO" id="GO:0055085">
    <property type="term" value="P:transmembrane transport"/>
    <property type="evidence" value="ECO:0007669"/>
    <property type="project" value="InterPro"/>
</dbReference>
<evidence type="ECO:0000313" key="7">
    <source>
        <dbReference type="EMBL" id="CAE0758414.1"/>
    </source>
</evidence>
<evidence type="ECO:0000259" key="6">
    <source>
        <dbReference type="Pfam" id="PF00916"/>
    </source>
</evidence>
<feature type="domain" description="SLC26A/SulP transporter" evidence="6">
    <location>
        <begin position="184"/>
        <end position="252"/>
    </location>
</feature>
<reference evidence="7" key="1">
    <citation type="submission" date="2021-01" db="EMBL/GenBank/DDBJ databases">
        <authorList>
            <person name="Corre E."/>
            <person name="Pelletier E."/>
            <person name="Niang G."/>
            <person name="Scheremetjew M."/>
            <person name="Finn R."/>
            <person name="Kale V."/>
            <person name="Holt S."/>
            <person name="Cochrane G."/>
            <person name="Meng A."/>
            <person name="Brown T."/>
            <person name="Cohen L."/>
        </authorList>
    </citation>
    <scope>NUCLEOTIDE SEQUENCE</scope>
    <source>
        <strain evidence="7">CCMP645</strain>
    </source>
</reference>
<keyword evidence="2" id="KW-0812">Transmembrane</keyword>
<dbReference type="InterPro" id="IPR001902">
    <property type="entry name" value="SLC26A/SulP_fam"/>
</dbReference>
<dbReference type="AlphaFoldDB" id="A0A7S4B933"/>
<accession>A0A7S4B933</accession>
<comment type="subcellular location">
    <subcellularLocation>
        <location evidence="1">Membrane</location>
        <topology evidence="1">Multi-pass membrane protein</topology>
    </subcellularLocation>
</comment>
<evidence type="ECO:0000256" key="4">
    <source>
        <dbReference type="ARBA" id="ARBA00023136"/>
    </source>
</evidence>
<dbReference type="Pfam" id="PF00916">
    <property type="entry name" value="Sulfate_transp"/>
    <property type="match status" value="1"/>
</dbReference>
<keyword evidence="4" id="KW-0472">Membrane</keyword>
<evidence type="ECO:0000256" key="5">
    <source>
        <dbReference type="SAM" id="MobiDB-lite"/>
    </source>
</evidence>
<dbReference type="EMBL" id="HBIZ01017658">
    <property type="protein sequence ID" value="CAE0758414.1"/>
    <property type="molecule type" value="Transcribed_RNA"/>
</dbReference>
<evidence type="ECO:0000256" key="2">
    <source>
        <dbReference type="ARBA" id="ARBA00022692"/>
    </source>
</evidence>
<dbReference type="PANTHER" id="PTHR11814">
    <property type="entry name" value="SULFATE TRANSPORTER"/>
    <property type="match status" value="1"/>
</dbReference>
<evidence type="ECO:0000256" key="3">
    <source>
        <dbReference type="ARBA" id="ARBA00022989"/>
    </source>
</evidence>
<proteinExistence type="predicted"/>
<dbReference type="InterPro" id="IPR011547">
    <property type="entry name" value="SLC26A/SulP_dom"/>
</dbReference>
<dbReference type="GO" id="GO:0016020">
    <property type="term" value="C:membrane"/>
    <property type="evidence" value="ECO:0007669"/>
    <property type="project" value="UniProtKB-SubCell"/>
</dbReference>
<evidence type="ECO:0000256" key="1">
    <source>
        <dbReference type="ARBA" id="ARBA00004141"/>
    </source>
</evidence>
<organism evidence="7">
    <name type="scientific">Chrysotila carterae</name>
    <name type="common">Marine alga</name>
    <name type="synonym">Syracosphaera carterae</name>
    <dbReference type="NCBI Taxonomy" id="13221"/>
    <lineage>
        <taxon>Eukaryota</taxon>
        <taxon>Haptista</taxon>
        <taxon>Haptophyta</taxon>
        <taxon>Prymnesiophyceae</taxon>
        <taxon>Isochrysidales</taxon>
        <taxon>Isochrysidaceae</taxon>
        <taxon>Chrysotila</taxon>
    </lineage>
</organism>
<name>A0A7S4B933_CHRCT</name>
<protein>
    <recommendedName>
        <fullName evidence="6">SLC26A/SulP transporter domain-containing protein</fullName>
    </recommendedName>
</protein>
<keyword evidence="3" id="KW-1133">Transmembrane helix</keyword>
<sequence>MDAIVHAQFSTESDAQRGGATQNGNRNALRLGRLRPSRRGNKRVANFSCDLEPVSESPEHRIATCEEDDSTELASQEMIAMQESQALINNAHLTAELSLQFKDAWTARNNSMHPLNFCDPSSAREDASADPDDELYDLDLKQSLPLSAACRQHMRWAGTIAARLASVACPCAKWLRLTTSGTIRADFIAGLTVAMMLVPQSMSYAAIAGLPYSYGLYASVVPLATYSILGSSRQLQVGPVAMVSLLVQVGLHDQLTPEDCPGSSDAASALKMCPEVRFESMRHPFCSPRPASCAQNRLMRNVLSFK</sequence>
<feature type="region of interest" description="Disordered" evidence="5">
    <location>
        <begin position="1"/>
        <end position="26"/>
    </location>
</feature>